<protein>
    <submittedName>
        <fullName evidence="6">DNA-binding transcriptional regulator, LysR family</fullName>
    </submittedName>
</protein>
<dbReference type="PANTHER" id="PTHR30346:SF0">
    <property type="entry name" value="HCA OPERON TRANSCRIPTIONAL ACTIVATOR HCAR"/>
    <property type="match status" value="1"/>
</dbReference>
<sequence>MAVTFRQLQQFLVLSQELHFGRAAARLNISQPPLSASLKQLEETLGFALMERSNRSVRLTPAGAVFAEHAARILGQLDAARALAEQQAKGTAGRLSVTFVPSMLFRDLPRSLRRFEEAHPNVQLELHEMNTTRQIEALLQGEADVGFIHAVPLPPELTSHLIETERLVCCVPRNHRLAARSRISISDMAGEKVLVFSREFAAHYHDRIVGLLRTADVEPYEPYHVQHWLTVLALIAQGMGISLMPVSMSRAPMVDVVFLEIDDPHAEHEIQMIWPKRPRSDLTTLFTRHIEFNRLRQG</sequence>
<dbReference type="InterPro" id="IPR005119">
    <property type="entry name" value="LysR_subst-bd"/>
</dbReference>
<dbReference type="Gene3D" id="1.10.10.10">
    <property type="entry name" value="Winged helix-like DNA-binding domain superfamily/Winged helix DNA-binding domain"/>
    <property type="match status" value="1"/>
</dbReference>
<dbReference type="SUPFAM" id="SSF53850">
    <property type="entry name" value="Periplasmic binding protein-like II"/>
    <property type="match status" value="1"/>
</dbReference>
<accession>A0A521B282</accession>
<dbReference type="Pfam" id="PF03466">
    <property type="entry name" value="LysR_substrate"/>
    <property type="match status" value="1"/>
</dbReference>
<dbReference type="Proteomes" id="UP000316030">
    <property type="component" value="Unassembled WGS sequence"/>
</dbReference>
<dbReference type="InterPro" id="IPR000847">
    <property type="entry name" value="LysR_HTH_N"/>
</dbReference>
<dbReference type="Gene3D" id="3.40.190.10">
    <property type="entry name" value="Periplasmic binding protein-like II"/>
    <property type="match status" value="2"/>
</dbReference>
<dbReference type="GO" id="GO:0003677">
    <property type="term" value="F:DNA binding"/>
    <property type="evidence" value="ECO:0007669"/>
    <property type="project" value="UniProtKB-KW"/>
</dbReference>
<keyword evidence="3 6" id="KW-0238">DNA-binding</keyword>
<evidence type="ECO:0000256" key="3">
    <source>
        <dbReference type="ARBA" id="ARBA00023125"/>
    </source>
</evidence>
<dbReference type="Pfam" id="PF00126">
    <property type="entry name" value="HTH_1"/>
    <property type="match status" value="1"/>
</dbReference>
<dbReference type="EMBL" id="FXTO01000002">
    <property type="protein sequence ID" value="SMO41212.1"/>
    <property type="molecule type" value="Genomic_DNA"/>
</dbReference>
<proteinExistence type="inferred from homology"/>
<feature type="domain" description="HTH lysR-type" evidence="5">
    <location>
        <begin position="3"/>
        <end position="60"/>
    </location>
</feature>
<keyword evidence="2" id="KW-0805">Transcription regulation</keyword>
<evidence type="ECO:0000313" key="6">
    <source>
        <dbReference type="EMBL" id="SMO41212.1"/>
    </source>
</evidence>
<dbReference type="RefSeq" id="WP_142491816.1">
    <property type="nucleotide sequence ID" value="NZ_FXTO01000002.1"/>
</dbReference>
<dbReference type="GO" id="GO:0003700">
    <property type="term" value="F:DNA-binding transcription factor activity"/>
    <property type="evidence" value="ECO:0007669"/>
    <property type="project" value="InterPro"/>
</dbReference>
<dbReference type="PRINTS" id="PR00039">
    <property type="entry name" value="HTHLYSR"/>
</dbReference>
<dbReference type="PROSITE" id="PS50931">
    <property type="entry name" value="HTH_LYSR"/>
    <property type="match status" value="1"/>
</dbReference>
<keyword evidence="7" id="KW-1185">Reference proteome</keyword>
<dbReference type="SUPFAM" id="SSF46785">
    <property type="entry name" value="Winged helix' DNA-binding domain"/>
    <property type="match status" value="1"/>
</dbReference>
<evidence type="ECO:0000259" key="5">
    <source>
        <dbReference type="PROSITE" id="PS50931"/>
    </source>
</evidence>
<dbReference type="AlphaFoldDB" id="A0A521B282"/>
<dbReference type="PANTHER" id="PTHR30346">
    <property type="entry name" value="TRANSCRIPTIONAL DUAL REGULATOR HCAR-RELATED"/>
    <property type="match status" value="1"/>
</dbReference>
<evidence type="ECO:0000313" key="7">
    <source>
        <dbReference type="Proteomes" id="UP000316030"/>
    </source>
</evidence>
<dbReference type="FunFam" id="1.10.10.10:FF:000001">
    <property type="entry name" value="LysR family transcriptional regulator"/>
    <property type="match status" value="1"/>
</dbReference>
<evidence type="ECO:0000256" key="4">
    <source>
        <dbReference type="ARBA" id="ARBA00023163"/>
    </source>
</evidence>
<dbReference type="InterPro" id="IPR036390">
    <property type="entry name" value="WH_DNA-bd_sf"/>
</dbReference>
<gene>
    <name evidence="6" type="ORF">SAMN06265173_10241</name>
</gene>
<evidence type="ECO:0000256" key="2">
    <source>
        <dbReference type="ARBA" id="ARBA00023015"/>
    </source>
</evidence>
<keyword evidence="4" id="KW-0804">Transcription</keyword>
<evidence type="ECO:0000256" key="1">
    <source>
        <dbReference type="ARBA" id="ARBA00009437"/>
    </source>
</evidence>
<dbReference type="OrthoDB" id="9815174at2"/>
<reference evidence="6 7" key="1">
    <citation type="submission" date="2017-05" db="EMBL/GenBank/DDBJ databases">
        <authorList>
            <person name="Varghese N."/>
            <person name="Submissions S."/>
        </authorList>
    </citation>
    <scope>NUCLEOTIDE SEQUENCE [LARGE SCALE GENOMIC DNA]</scope>
    <source>
        <strain evidence="6 7">DSM 29506</strain>
    </source>
</reference>
<dbReference type="InterPro" id="IPR036388">
    <property type="entry name" value="WH-like_DNA-bd_sf"/>
</dbReference>
<comment type="similarity">
    <text evidence="1">Belongs to the LysR transcriptional regulatory family.</text>
</comment>
<organism evidence="6 7">
    <name type="scientific">Thalassovita litoralis</name>
    <dbReference type="NCBI Taxonomy" id="1010611"/>
    <lineage>
        <taxon>Bacteria</taxon>
        <taxon>Pseudomonadati</taxon>
        <taxon>Pseudomonadota</taxon>
        <taxon>Alphaproteobacteria</taxon>
        <taxon>Rhodobacterales</taxon>
        <taxon>Roseobacteraceae</taxon>
        <taxon>Thalassovita</taxon>
    </lineage>
</organism>
<dbReference type="GO" id="GO:0032993">
    <property type="term" value="C:protein-DNA complex"/>
    <property type="evidence" value="ECO:0007669"/>
    <property type="project" value="TreeGrafter"/>
</dbReference>
<name>A0A521B282_9RHOB</name>